<comment type="caution">
    <text evidence="2">The sequence shown here is derived from an EMBL/GenBank/DDBJ whole genome shotgun (WGS) entry which is preliminary data.</text>
</comment>
<feature type="non-terminal residue" evidence="2">
    <location>
        <position position="106"/>
    </location>
</feature>
<reference evidence="2 3" key="1">
    <citation type="journal article" date="2023" name="Plants (Basel)">
        <title>Bridging the Gap: Combining Genomics and Transcriptomics Approaches to Understand Stylosanthes scabra, an Orphan Legume from the Brazilian Caatinga.</title>
        <authorList>
            <person name="Ferreira-Neto J.R.C."/>
            <person name="da Silva M.D."/>
            <person name="Binneck E."/>
            <person name="de Melo N.F."/>
            <person name="da Silva R.H."/>
            <person name="de Melo A.L.T.M."/>
            <person name="Pandolfi V."/>
            <person name="Bustamante F.O."/>
            <person name="Brasileiro-Vidal A.C."/>
            <person name="Benko-Iseppon A.M."/>
        </authorList>
    </citation>
    <scope>NUCLEOTIDE SEQUENCE [LARGE SCALE GENOMIC DNA]</scope>
    <source>
        <tissue evidence="2">Leaves</tissue>
    </source>
</reference>
<dbReference type="Proteomes" id="UP001341840">
    <property type="component" value="Unassembled WGS sequence"/>
</dbReference>
<proteinExistence type="predicted"/>
<protein>
    <submittedName>
        <fullName evidence="2">Uncharacterized protein</fullName>
    </submittedName>
</protein>
<name>A0ABU6UVE0_9FABA</name>
<feature type="compositionally biased region" description="Basic and acidic residues" evidence="1">
    <location>
        <begin position="71"/>
        <end position="88"/>
    </location>
</feature>
<dbReference type="EMBL" id="JASCZI010122244">
    <property type="protein sequence ID" value="MED6163993.1"/>
    <property type="molecule type" value="Genomic_DNA"/>
</dbReference>
<organism evidence="2 3">
    <name type="scientific">Stylosanthes scabra</name>
    <dbReference type="NCBI Taxonomy" id="79078"/>
    <lineage>
        <taxon>Eukaryota</taxon>
        <taxon>Viridiplantae</taxon>
        <taxon>Streptophyta</taxon>
        <taxon>Embryophyta</taxon>
        <taxon>Tracheophyta</taxon>
        <taxon>Spermatophyta</taxon>
        <taxon>Magnoliopsida</taxon>
        <taxon>eudicotyledons</taxon>
        <taxon>Gunneridae</taxon>
        <taxon>Pentapetalae</taxon>
        <taxon>rosids</taxon>
        <taxon>fabids</taxon>
        <taxon>Fabales</taxon>
        <taxon>Fabaceae</taxon>
        <taxon>Papilionoideae</taxon>
        <taxon>50 kb inversion clade</taxon>
        <taxon>dalbergioids sensu lato</taxon>
        <taxon>Dalbergieae</taxon>
        <taxon>Pterocarpus clade</taxon>
        <taxon>Stylosanthes</taxon>
    </lineage>
</organism>
<sequence length="106" mass="12287">MCHRCNAVFDAKVAEIFEKEKMKKELACREEQVRQSTTSRRSSEPVSFGPQRNLAAIWLGEVDRHRAYELQEREAYEAPHRARREASRGRHRGARNGPRGNNTQGH</sequence>
<evidence type="ECO:0000313" key="2">
    <source>
        <dbReference type="EMBL" id="MED6163993.1"/>
    </source>
</evidence>
<gene>
    <name evidence="2" type="ORF">PIB30_085264</name>
</gene>
<evidence type="ECO:0000256" key="1">
    <source>
        <dbReference type="SAM" id="MobiDB-lite"/>
    </source>
</evidence>
<evidence type="ECO:0000313" key="3">
    <source>
        <dbReference type="Proteomes" id="UP001341840"/>
    </source>
</evidence>
<feature type="region of interest" description="Disordered" evidence="1">
    <location>
        <begin position="25"/>
        <end position="50"/>
    </location>
</feature>
<keyword evidence="3" id="KW-1185">Reference proteome</keyword>
<accession>A0ABU6UVE0</accession>
<feature type="region of interest" description="Disordered" evidence="1">
    <location>
        <begin position="71"/>
        <end position="106"/>
    </location>
</feature>